<accession>A0A975L877</accession>
<evidence type="ECO:0000313" key="2">
    <source>
        <dbReference type="Proteomes" id="UP000682416"/>
    </source>
</evidence>
<sequence length="77" mass="8530">MTAEQVAADARDLIDQADAHTKTLTRAADLALSRRMVGVESWFRFWARERVNLAGPIPAEYALAVDTARLIMEGRTA</sequence>
<dbReference type="KEGG" id="nec:KGD82_16645"/>
<evidence type="ECO:0000313" key="1">
    <source>
        <dbReference type="EMBL" id="QVJ00388.1"/>
    </source>
</evidence>
<dbReference type="AlphaFoldDB" id="A0A975L877"/>
<keyword evidence="2" id="KW-1185">Reference proteome</keyword>
<organism evidence="1 2">
    <name type="scientific">Nocardiopsis eucommiae</name>
    <dbReference type="NCBI Taxonomy" id="2831970"/>
    <lineage>
        <taxon>Bacteria</taxon>
        <taxon>Bacillati</taxon>
        <taxon>Actinomycetota</taxon>
        <taxon>Actinomycetes</taxon>
        <taxon>Streptosporangiales</taxon>
        <taxon>Nocardiopsidaceae</taxon>
        <taxon>Nocardiopsis</taxon>
    </lineage>
</organism>
<reference evidence="1" key="1">
    <citation type="submission" date="2021-05" db="EMBL/GenBank/DDBJ databases">
        <authorList>
            <person name="Kaiqin L."/>
            <person name="Jian G."/>
        </authorList>
    </citation>
    <scope>NUCLEOTIDE SEQUENCE</scope>
    <source>
        <strain evidence="1">HDS5</strain>
    </source>
</reference>
<protein>
    <submittedName>
        <fullName evidence="1">Uncharacterized protein</fullName>
    </submittedName>
</protein>
<gene>
    <name evidence="1" type="ORF">KGD82_16645</name>
</gene>
<name>A0A975L877_9ACTN</name>
<proteinExistence type="predicted"/>
<dbReference type="EMBL" id="CP074402">
    <property type="protein sequence ID" value="QVJ00388.1"/>
    <property type="molecule type" value="Genomic_DNA"/>
</dbReference>
<dbReference type="Proteomes" id="UP000682416">
    <property type="component" value="Chromosome"/>
</dbReference>